<reference evidence="5 6" key="1">
    <citation type="journal article" date="2019" name="Nat. Microbiol.">
        <title>Mediterranean grassland soil C-N compound turnover is dependent on rainfall and depth, and is mediated by genomically divergent microorganisms.</title>
        <authorList>
            <person name="Diamond S."/>
            <person name="Andeer P.F."/>
            <person name="Li Z."/>
            <person name="Crits-Christoph A."/>
            <person name="Burstein D."/>
            <person name="Anantharaman K."/>
            <person name="Lane K.R."/>
            <person name="Thomas B.C."/>
            <person name="Pan C."/>
            <person name="Northen T.R."/>
            <person name="Banfield J.F."/>
        </authorList>
    </citation>
    <scope>NUCLEOTIDE SEQUENCE [LARGE SCALE GENOMIC DNA]</scope>
    <source>
        <strain evidence="5">NP_8</strain>
    </source>
</reference>
<dbReference type="Pfam" id="PF20436">
    <property type="entry name" value="LonB_AAA-LID"/>
    <property type="match status" value="1"/>
</dbReference>
<dbReference type="InterPro" id="IPR046843">
    <property type="entry name" value="LonB_AAA-LID"/>
</dbReference>
<dbReference type="Gene3D" id="3.40.50.300">
    <property type="entry name" value="P-loop containing nucleotide triphosphate hydrolases"/>
    <property type="match status" value="2"/>
</dbReference>
<dbReference type="InterPro" id="IPR041699">
    <property type="entry name" value="AAA_32"/>
</dbReference>
<dbReference type="PRINTS" id="PR00830">
    <property type="entry name" value="ENDOLAPTASE"/>
</dbReference>
<dbReference type="Gene3D" id="3.30.230.10">
    <property type="match status" value="1"/>
</dbReference>
<evidence type="ECO:0000313" key="5">
    <source>
        <dbReference type="EMBL" id="TMI73116.1"/>
    </source>
</evidence>
<evidence type="ECO:0000256" key="3">
    <source>
        <dbReference type="SAM" id="MobiDB-lite"/>
    </source>
</evidence>
<dbReference type="GO" id="GO:0004252">
    <property type="term" value="F:serine-type endopeptidase activity"/>
    <property type="evidence" value="ECO:0007669"/>
    <property type="project" value="UniProtKB-UniRule"/>
</dbReference>
<evidence type="ECO:0000313" key="6">
    <source>
        <dbReference type="Proteomes" id="UP000318834"/>
    </source>
</evidence>
<dbReference type="InterPro" id="IPR046844">
    <property type="entry name" value="Lon-like_helical"/>
</dbReference>
<dbReference type="GO" id="GO:0005524">
    <property type="term" value="F:ATP binding"/>
    <property type="evidence" value="ECO:0007669"/>
    <property type="project" value="InterPro"/>
</dbReference>
<dbReference type="Pfam" id="PF20437">
    <property type="entry name" value="LonC_helical"/>
    <property type="match status" value="1"/>
</dbReference>
<sequence>MQCRRYSVTQRDLRTPHRLLPEKLRWACDPKTFPFKTTAELKADEVIVGQDRAVRALELALTIQQPGYNVYISGPVGTGRTTYARKKVQAVAAAKHAPPDWCYVYNFQQPDQPAALSPPSGSGVKFRKDIDELMDELKDAIRKVFASETFETRRREVVQSFEQRITEVWQELETKAKQLGFAIQRLPTGIATVPVGPSGEPITPELFNLLPEEQRNEITRRGRALQEEVGEAVRKVRVIEREARDAMRELEQRVVSSAASHPITRLKDRYADHPKIVAYLDQVLADVVEHLEDFKEQEESPAPFPLAAFMRRQDPFTRYRVNLVVDNSHLRGAPVIEESNPTYYNLLGKVEYRGEFGALVTDFTMIKCGALQQASGGFLTLQVRDLLTNPLSWEALKRALKSGEARIENIGEQLGLMPTATLRPEPIPLDVKVILIGTPQIFQLLYVLDEDFRKLFKIKAEFDVEVDRTEEATRAYAEAVGAICNRRGLRPFDRSAVARVLEHSARLAEHQQRLSTRFNDMVEIIFEASAWAQQAGHDVVAGADVDRAVDEKVYRSNRIEERLRQMIAEGQLLVDVDGVKPGQVNGLSVLQLGDYSFGHPSRITARTFVGSRGVVNIERETEMSGRIHSKGVAILAAYMGGKYAQHQPLSLNASLTFEQTYSEVEGDSASSTELYALLSELSGVPIEQSIAVTGSVKQKGEIQPIGGVNEKIEGYFAVCKALGLTGRQGVMIPVQNVPNLMLRPDVVDVVRQGKFHIWAVRTIDEGLEVLTGLPAGEPDGDGQYPDGTVNSLVGRRLSELAERLRRFAPAGRSGDSKNDEKDK</sequence>
<proteinExistence type="inferred from homology"/>
<gene>
    <name evidence="5" type="ORF">E6H05_10220</name>
</gene>
<name>A0A537IR35_9BACT</name>
<feature type="compositionally biased region" description="Basic and acidic residues" evidence="3">
    <location>
        <begin position="814"/>
        <end position="823"/>
    </location>
</feature>
<evidence type="ECO:0000256" key="2">
    <source>
        <dbReference type="PROSITE-ProRule" id="PRU01122"/>
    </source>
</evidence>
<dbReference type="GO" id="GO:0006508">
    <property type="term" value="P:proteolysis"/>
    <property type="evidence" value="ECO:0007669"/>
    <property type="project" value="UniProtKB-KW"/>
</dbReference>
<comment type="caution">
    <text evidence="5">The sequence shown here is derived from an EMBL/GenBank/DDBJ whole genome shotgun (WGS) entry which is preliminary data.</text>
</comment>
<keyword evidence="2" id="KW-0720">Serine protease</keyword>
<comment type="similarity">
    <text evidence="2">Belongs to the peptidase S16 family.</text>
</comment>
<dbReference type="Pfam" id="PF13654">
    <property type="entry name" value="AAA_32"/>
    <property type="match status" value="1"/>
</dbReference>
<feature type="active site" evidence="2">
    <location>
        <position position="711"/>
    </location>
</feature>
<feature type="domain" description="Lon proteolytic" evidence="4">
    <location>
        <begin position="578"/>
        <end position="773"/>
    </location>
</feature>
<dbReference type="Gene3D" id="1.10.8.60">
    <property type="match status" value="1"/>
</dbReference>
<keyword evidence="1 2" id="KW-0645">Protease</keyword>
<dbReference type="InterPro" id="IPR014721">
    <property type="entry name" value="Ribsml_uS5_D2-typ_fold_subgr"/>
</dbReference>
<dbReference type="GO" id="GO:0004176">
    <property type="term" value="F:ATP-dependent peptidase activity"/>
    <property type="evidence" value="ECO:0007669"/>
    <property type="project" value="UniProtKB-UniRule"/>
</dbReference>
<comment type="catalytic activity">
    <reaction evidence="2">
        <text>Hydrolysis of proteins in presence of ATP.</text>
        <dbReference type="EC" id="3.4.21.53"/>
    </reaction>
</comment>
<feature type="active site" evidence="2">
    <location>
        <position position="668"/>
    </location>
</feature>
<dbReference type="SUPFAM" id="SSF52540">
    <property type="entry name" value="P-loop containing nucleoside triphosphate hydrolases"/>
    <property type="match status" value="1"/>
</dbReference>
<protein>
    <recommendedName>
        <fullName evidence="2">endopeptidase La</fullName>
        <ecNumber evidence="2">3.4.21.53</ecNumber>
    </recommendedName>
</protein>
<keyword evidence="2" id="KW-0378">Hydrolase</keyword>
<dbReference type="PANTHER" id="PTHR10046">
    <property type="entry name" value="ATP DEPENDENT LON PROTEASE FAMILY MEMBER"/>
    <property type="match status" value="1"/>
</dbReference>
<evidence type="ECO:0000259" key="4">
    <source>
        <dbReference type="PROSITE" id="PS51786"/>
    </source>
</evidence>
<dbReference type="EC" id="3.4.21.53" evidence="2"/>
<accession>A0A537IR35</accession>
<dbReference type="InterPro" id="IPR027065">
    <property type="entry name" value="Lon_Prtase"/>
</dbReference>
<dbReference type="PROSITE" id="PS51786">
    <property type="entry name" value="LON_PROTEOLYTIC"/>
    <property type="match status" value="1"/>
</dbReference>
<dbReference type="GO" id="GO:0030163">
    <property type="term" value="P:protein catabolic process"/>
    <property type="evidence" value="ECO:0007669"/>
    <property type="project" value="InterPro"/>
</dbReference>
<dbReference type="EMBL" id="VBAP01000076">
    <property type="protein sequence ID" value="TMI73116.1"/>
    <property type="molecule type" value="Genomic_DNA"/>
</dbReference>
<dbReference type="Pfam" id="PF05362">
    <property type="entry name" value="Lon_C"/>
    <property type="match status" value="1"/>
</dbReference>
<evidence type="ECO:0000256" key="1">
    <source>
        <dbReference type="ARBA" id="ARBA00022670"/>
    </source>
</evidence>
<dbReference type="InterPro" id="IPR008269">
    <property type="entry name" value="Lon_proteolytic"/>
</dbReference>
<feature type="region of interest" description="Disordered" evidence="3">
    <location>
        <begin position="804"/>
        <end position="823"/>
    </location>
</feature>
<dbReference type="Proteomes" id="UP000318834">
    <property type="component" value="Unassembled WGS sequence"/>
</dbReference>
<dbReference type="AlphaFoldDB" id="A0A537IR35"/>
<dbReference type="InterPro" id="IPR020568">
    <property type="entry name" value="Ribosomal_Su5_D2-typ_SF"/>
</dbReference>
<dbReference type="InterPro" id="IPR027417">
    <property type="entry name" value="P-loop_NTPase"/>
</dbReference>
<dbReference type="SUPFAM" id="SSF54211">
    <property type="entry name" value="Ribosomal protein S5 domain 2-like"/>
    <property type="match status" value="1"/>
</dbReference>
<organism evidence="5 6">
    <name type="scientific">Candidatus Segetimicrobium genomatis</name>
    <dbReference type="NCBI Taxonomy" id="2569760"/>
    <lineage>
        <taxon>Bacteria</taxon>
        <taxon>Bacillati</taxon>
        <taxon>Candidatus Sysuimicrobiota</taxon>
        <taxon>Candidatus Sysuimicrobiia</taxon>
        <taxon>Candidatus Sysuimicrobiales</taxon>
        <taxon>Candidatus Segetimicrobiaceae</taxon>
        <taxon>Candidatus Segetimicrobium</taxon>
    </lineage>
</organism>